<name>A0A2K3USI5_9DEIO</name>
<accession>A0A2K3USI5</accession>
<dbReference type="RefSeq" id="WP_103314016.1">
    <property type="nucleotide sequence ID" value="NZ_PPPD01000003.1"/>
</dbReference>
<reference evidence="1 2" key="1">
    <citation type="submission" date="2018-01" db="EMBL/GenBank/DDBJ databases">
        <title>Deinococcus koreensis sp. nov., a radiation-resistant bacterium isolated from river water.</title>
        <authorList>
            <person name="Choi A."/>
        </authorList>
    </citation>
    <scope>NUCLEOTIDE SEQUENCE [LARGE SCALE GENOMIC DNA]</scope>
    <source>
        <strain evidence="1 2">SJW1-2</strain>
    </source>
</reference>
<organism evidence="1 2">
    <name type="scientific">Deinococcus koreensis</name>
    <dbReference type="NCBI Taxonomy" id="2054903"/>
    <lineage>
        <taxon>Bacteria</taxon>
        <taxon>Thermotogati</taxon>
        <taxon>Deinococcota</taxon>
        <taxon>Deinococci</taxon>
        <taxon>Deinococcales</taxon>
        <taxon>Deinococcaceae</taxon>
        <taxon>Deinococcus</taxon>
    </lineage>
</organism>
<gene>
    <name evidence="1" type="ORF">CVO96_18905</name>
</gene>
<dbReference type="OrthoDB" id="9894812at2"/>
<dbReference type="AlphaFoldDB" id="A0A2K3USI5"/>
<dbReference type="Proteomes" id="UP000236379">
    <property type="component" value="Unassembled WGS sequence"/>
</dbReference>
<protein>
    <submittedName>
        <fullName evidence="1">Uncharacterized protein</fullName>
    </submittedName>
</protein>
<comment type="caution">
    <text evidence="1">The sequence shown here is derived from an EMBL/GenBank/DDBJ whole genome shotgun (WGS) entry which is preliminary data.</text>
</comment>
<proteinExistence type="predicted"/>
<dbReference type="EMBL" id="PPPD01000003">
    <property type="protein sequence ID" value="PNY79502.1"/>
    <property type="molecule type" value="Genomic_DNA"/>
</dbReference>
<evidence type="ECO:0000313" key="1">
    <source>
        <dbReference type="EMBL" id="PNY79502.1"/>
    </source>
</evidence>
<keyword evidence="2" id="KW-1185">Reference proteome</keyword>
<sequence length="67" mass="7653">MLRFPKIDPIGASLNGDLIQHIHIRKSDARPAEFCEVELTGYPGTYRIGKTYFDHQGHRCVGVTRLR</sequence>
<evidence type="ECO:0000313" key="2">
    <source>
        <dbReference type="Proteomes" id="UP000236379"/>
    </source>
</evidence>